<organism evidence="2 3">
    <name type="scientific">Trichlorobacter thiogenes</name>
    <dbReference type="NCBI Taxonomy" id="115783"/>
    <lineage>
        <taxon>Bacteria</taxon>
        <taxon>Pseudomonadati</taxon>
        <taxon>Thermodesulfobacteriota</taxon>
        <taxon>Desulfuromonadia</taxon>
        <taxon>Geobacterales</taxon>
        <taxon>Geobacteraceae</taxon>
        <taxon>Trichlorobacter</taxon>
    </lineage>
</organism>
<accession>A0A1T4PL04</accession>
<keyword evidence="3" id="KW-1185">Reference proteome</keyword>
<dbReference type="STRING" id="115783.SAMN02745119_02003"/>
<protein>
    <submittedName>
        <fullName evidence="2">Uncharacterized protein</fullName>
    </submittedName>
</protein>
<dbReference type="RefSeq" id="WP_078790289.1">
    <property type="nucleotide sequence ID" value="NZ_FUWR01000010.1"/>
</dbReference>
<evidence type="ECO:0000313" key="2">
    <source>
        <dbReference type="EMBL" id="SJZ91926.1"/>
    </source>
</evidence>
<evidence type="ECO:0000313" key="3">
    <source>
        <dbReference type="Proteomes" id="UP000190102"/>
    </source>
</evidence>
<proteinExistence type="predicted"/>
<dbReference type="EMBL" id="FUWR01000010">
    <property type="protein sequence ID" value="SJZ91926.1"/>
    <property type="molecule type" value="Genomic_DNA"/>
</dbReference>
<reference evidence="3" key="1">
    <citation type="submission" date="2017-02" db="EMBL/GenBank/DDBJ databases">
        <authorList>
            <person name="Varghese N."/>
            <person name="Submissions S."/>
        </authorList>
    </citation>
    <scope>NUCLEOTIDE SEQUENCE [LARGE SCALE GENOMIC DNA]</scope>
    <source>
        <strain evidence="3">ATCC BAA-34</strain>
    </source>
</reference>
<sequence length="74" mass="8589">MFDTVSDRLQQLSYKHAILRLALVSATKEGMQEFENEALAMFAINLETETRSIIEQHDKEMEQQKGQHHADNQN</sequence>
<feature type="region of interest" description="Disordered" evidence="1">
    <location>
        <begin position="53"/>
        <end position="74"/>
    </location>
</feature>
<evidence type="ECO:0000256" key="1">
    <source>
        <dbReference type="SAM" id="MobiDB-lite"/>
    </source>
</evidence>
<dbReference type="Proteomes" id="UP000190102">
    <property type="component" value="Unassembled WGS sequence"/>
</dbReference>
<name>A0A1T4PL04_9BACT</name>
<gene>
    <name evidence="2" type="ORF">SAMN02745119_02003</name>
</gene>
<dbReference type="AlphaFoldDB" id="A0A1T4PL04"/>